<organism evidence="1 2">
    <name type="scientific">Clostridium facile</name>
    <dbReference type="NCBI Taxonomy" id="2763035"/>
    <lineage>
        <taxon>Bacteria</taxon>
        <taxon>Bacillati</taxon>
        <taxon>Bacillota</taxon>
        <taxon>Clostridia</taxon>
        <taxon>Eubacteriales</taxon>
        <taxon>Clostridiaceae</taxon>
        <taxon>Clostridium</taxon>
    </lineage>
</organism>
<evidence type="ECO:0000313" key="1">
    <source>
        <dbReference type="EMBL" id="MBC5787226.1"/>
    </source>
</evidence>
<evidence type="ECO:0000313" key="2">
    <source>
        <dbReference type="Proteomes" id="UP000649151"/>
    </source>
</evidence>
<gene>
    <name evidence="1" type="ORF">H8Z77_04190</name>
</gene>
<comment type="caution">
    <text evidence="1">The sequence shown here is derived from an EMBL/GenBank/DDBJ whole genome shotgun (WGS) entry which is preliminary data.</text>
</comment>
<reference evidence="1 2" key="1">
    <citation type="submission" date="2020-08" db="EMBL/GenBank/DDBJ databases">
        <title>Genome public.</title>
        <authorList>
            <person name="Liu C."/>
            <person name="Sun Q."/>
        </authorList>
    </citation>
    <scope>NUCLEOTIDE SEQUENCE [LARGE SCALE GENOMIC DNA]</scope>
    <source>
        <strain evidence="1 2">NSJ-27</strain>
    </source>
</reference>
<name>A0ABR7IQ22_9CLOT</name>
<dbReference type="Proteomes" id="UP000649151">
    <property type="component" value="Unassembled WGS sequence"/>
</dbReference>
<dbReference type="RefSeq" id="WP_186996273.1">
    <property type="nucleotide sequence ID" value="NZ_JACOQK010000001.1"/>
</dbReference>
<dbReference type="EMBL" id="JACOQK010000001">
    <property type="protein sequence ID" value="MBC5787226.1"/>
    <property type="molecule type" value="Genomic_DNA"/>
</dbReference>
<protein>
    <submittedName>
        <fullName evidence="1">Uncharacterized protein</fullName>
    </submittedName>
</protein>
<sequence length="153" mass="17544">MITVTFIHKDDILSGEAQYIKNENSFFYEPWNDVNFSILIRNGYNSLDVNLQTKKALQLTGLNPQMNWIRKNLIVPKAQPGNLFILPDQNYQTGTGIQYATNWQTYFNPDTGWVCIGNPNDFCEDSAVLFANNTIAMIENNNINSIWIKPTFV</sequence>
<accession>A0ABR7IQ22</accession>
<keyword evidence="2" id="KW-1185">Reference proteome</keyword>
<proteinExistence type="predicted"/>